<gene>
    <name evidence="1" type="ORF">B296_00033591</name>
</gene>
<dbReference type="Proteomes" id="UP000287651">
    <property type="component" value="Unassembled WGS sequence"/>
</dbReference>
<proteinExistence type="predicted"/>
<comment type="caution">
    <text evidence="1">The sequence shown here is derived from an EMBL/GenBank/DDBJ whole genome shotgun (WGS) entry which is preliminary data.</text>
</comment>
<accession>A0A426ZYD5</accession>
<name>A0A426ZYD5_ENSVE</name>
<evidence type="ECO:0000313" key="1">
    <source>
        <dbReference type="EMBL" id="RRT68973.1"/>
    </source>
</evidence>
<dbReference type="EMBL" id="AMZH03004516">
    <property type="protein sequence ID" value="RRT68973.1"/>
    <property type="molecule type" value="Genomic_DNA"/>
</dbReference>
<reference evidence="1 2" key="1">
    <citation type="journal article" date="2014" name="Agronomy (Basel)">
        <title>A Draft Genome Sequence for Ensete ventricosum, the Drought-Tolerant Tree Against Hunger.</title>
        <authorList>
            <person name="Harrison J."/>
            <person name="Moore K.A."/>
            <person name="Paszkiewicz K."/>
            <person name="Jones T."/>
            <person name="Grant M."/>
            <person name="Ambacheew D."/>
            <person name="Muzemil S."/>
            <person name="Studholme D.J."/>
        </authorList>
    </citation>
    <scope>NUCLEOTIDE SEQUENCE [LARGE SCALE GENOMIC DNA]</scope>
</reference>
<sequence length="147" mass="16763">DFSRFPGLSINVPRCSSPVLYTPITSTCSRGALPPQHQHLLPSPWVPPTRFSGERINPAHVLLLLSFPFYSERIARYEQRGVIADFSSEITRYRSFPAIINVTILGVIQPYHMSSRQSLYLTWLFFSFRLATHYTFPIMTPTSPSSN</sequence>
<feature type="non-terminal residue" evidence="1">
    <location>
        <position position="1"/>
    </location>
</feature>
<protein>
    <submittedName>
        <fullName evidence="1">Uncharacterized protein</fullName>
    </submittedName>
</protein>
<organism evidence="1 2">
    <name type="scientific">Ensete ventricosum</name>
    <name type="common">Abyssinian banana</name>
    <name type="synonym">Musa ensete</name>
    <dbReference type="NCBI Taxonomy" id="4639"/>
    <lineage>
        <taxon>Eukaryota</taxon>
        <taxon>Viridiplantae</taxon>
        <taxon>Streptophyta</taxon>
        <taxon>Embryophyta</taxon>
        <taxon>Tracheophyta</taxon>
        <taxon>Spermatophyta</taxon>
        <taxon>Magnoliopsida</taxon>
        <taxon>Liliopsida</taxon>
        <taxon>Zingiberales</taxon>
        <taxon>Musaceae</taxon>
        <taxon>Ensete</taxon>
    </lineage>
</organism>
<dbReference type="AlphaFoldDB" id="A0A426ZYD5"/>
<evidence type="ECO:0000313" key="2">
    <source>
        <dbReference type="Proteomes" id="UP000287651"/>
    </source>
</evidence>